<dbReference type="EMBL" id="BSDX01000001">
    <property type="protein sequence ID" value="GLI53748.1"/>
    <property type="molecule type" value="Genomic_DNA"/>
</dbReference>
<evidence type="ECO:0000256" key="3">
    <source>
        <dbReference type="ARBA" id="ARBA00022801"/>
    </source>
</evidence>
<keyword evidence="2" id="KW-0479">Metal-binding</keyword>
<dbReference type="NCBIfam" id="NF000642">
    <property type="entry name" value="PRK00024.1"/>
    <property type="match status" value="1"/>
</dbReference>
<keyword evidence="3" id="KW-0378">Hydrolase</keyword>
<dbReference type="CDD" id="cd08071">
    <property type="entry name" value="MPN_DUF2466"/>
    <property type="match status" value="1"/>
</dbReference>
<dbReference type="Pfam" id="PF04002">
    <property type="entry name" value="RadC"/>
    <property type="match status" value="1"/>
</dbReference>
<evidence type="ECO:0000259" key="7">
    <source>
        <dbReference type="PROSITE" id="PS50249"/>
    </source>
</evidence>
<dbReference type="PANTHER" id="PTHR30471:SF3">
    <property type="entry name" value="UPF0758 PROTEIN YEES-RELATED"/>
    <property type="match status" value="1"/>
</dbReference>
<dbReference type="Proteomes" id="UP001144297">
    <property type="component" value="Unassembled WGS sequence"/>
</dbReference>
<dbReference type="InterPro" id="IPR046778">
    <property type="entry name" value="UPF0758_N"/>
</dbReference>
<dbReference type="AlphaFoldDB" id="A0A9W6LKX8"/>
<organism evidence="8 9">
    <name type="scientific">Thermodesulfovibrio yellowstonii</name>
    <dbReference type="NCBI Taxonomy" id="28262"/>
    <lineage>
        <taxon>Bacteria</taxon>
        <taxon>Pseudomonadati</taxon>
        <taxon>Nitrospirota</taxon>
        <taxon>Thermodesulfovibrionia</taxon>
        <taxon>Thermodesulfovibrionales</taxon>
        <taxon>Thermodesulfovibrionaceae</taxon>
        <taxon>Thermodesulfovibrio</taxon>
    </lineage>
</organism>
<gene>
    <name evidence="8" type="ORF">TISLANDTSLP1_14410</name>
</gene>
<dbReference type="PANTHER" id="PTHR30471">
    <property type="entry name" value="DNA REPAIR PROTEIN RADC"/>
    <property type="match status" value="1"/>
</dbReference>
<evidence type="ECO:0000313" key="9">
    <source>
        <dbReference type="Proteomes" id="UP001144297"/>
    </source>
</evidence>
<dbReference type="PROSITE" id="PS50249">
    <property type="entry name" value="MPN"/>
    <property type="match status" value="1"/>
</dbReference>
<keyword evidence="9" id="KW-1185">Reference proteome</keyword>
<protein>
    <submittedName>
        <fullName evidence="8">DNA repair protein RadC</fullName>
    </submittedName>
</protein>
<evidence type="ECO:0000256" key="5">
    <source>
        <dbReference type="ARBA" id="ARBA00023049"/>
    </source>
</evidence>
<dbReference type="NCBIfam" id="TIGR00608">
    <property type="entry name" value="radc"/>
    <property type="match status" value="1"/>
</dbReference>
<dbReference type="Pfam" id="PF20582">
    <property type="entry name" value="UPF0758_N"/>
    <property type="match status" value="1"/>
</dbReference>
<evidence type="ECO:0000313" key="8">
    <source>
        <dbReference type="EMBL" id="GLI53748.1"/>
    </source>
</evidence>
<dbReference type="GO" id="GO:0008237">
    <property type="term" value="F:metallopeptidase activity"/>
    <property type="evidence" value="ECO:0007669"/>
    <property type="project" value="UniProtKB-KW"/>
</dbReference>
<name>A0A9W6LKX8_9BACT</name>
<dbReference type="Gene3D" id="3.40.140.10">
    <property type="entry name" value="Cytidine Deaminase, domain 2"/>
    <property type="match status" value="1"/>
</dbReference>
<dbReference type="InterPro" id="IPR037518">
    <property type="entry name" value="MPN"/>
</dbReference>
<evidence type="ECO:0000256" key="4">
    <source>
        <dbReference type="ARBA" id="ARBA00022833"/>
    </source>
</evidence>
<comment type="similarity">
    <text evidence="6">Belongs to the UPF0758 family.</text>
</comment>
<dbReference type="InterPro" id="IPR001405">
    <property type="entry name" value="UPF0758"/>
</dbReference>
<evidence type="ECO:0000256" key="2">
    <source>
        <dbReference type="ARBA" id="ARBA00022723"/>
    </source>
</evidence>
<evidence type="ECO:0000256" key="6">
    <source>
        <dbReference type="RuleBase" id="RU003797"/>
    </source>
</evidence>
<reference evidence="8" key="1">
    <citation type="submission" date="2022-12" db="EMBL/GenBank/DDBJ databases">
        <title>Reference genome sequencing for broad-spectrum identification of bacterial and archaeal isolates by mass spectrometry.</title>
        <authorList>
            <person name="Sekiguchi Y."/>
            <person name="Tourlousse D.M."/>
        </authorList>
    </citation>
    <scope>NUCLEOTIDE SEQUENCE</scope>
    <source>
        <strain evidence="8">TSL-P1</strain>
    </source>
</reference>
<dbReference type="PROSITE" id="PS01302">
    <property type="entry name" value="UPF0758"/>
    <property type="match status" value="1"/>
</dbReference>
<keyword evidence="1" id="KW-0645">Protease</keyword>
<keyword evidence="4" id="KW-0862">Zinc</keyword>
<dbReference type="InterPro" id="IPR020891">
    <property type="entry name" value="UPF0758_CS"/>
</dbReference>
<dbReference type="InterPro" id="IPR025657">
    <property type="entry name" value="RadC_JAB"/>
</dbReference>
<dbReference type="GO" id="GO:0046872">
    <property type="term" value="F:metal ion binding"/>
    <property type="evidence" value="ECO:0007669"/>
    <property type="project" value="UniProtKB-KW"/>
</dbReference>
<keyword evidence="5" id="KW-0482">Metalloprotease</keyword>
<feature type="domain" description="MPN" evidence="7">
    <location>
        <begin position="85"/>
        <end position="219"/>
    </location>
</feature>
<proteinExistence type="inferred from homology"/>
<evidence type="ECO:0000256" key="1">
    <source>
        <dbReference type="ARBA" id="ARBA00022670"/>
    </source>
</evidence>
<sequence length="223" mass="25053">MKKIKSIPNFDRPREKMEKKGAKALSDLELLAVLLGSGIKGKDVFEVARDILKLAKEDFNNLNLDNLKNIEGVGLAKACQIVAAIEFSKRFLIKEGLKIKNVDDVLRITEELKDKKQEYFLSLTLDGASNLIQKRTVFIGTLNHSIVHPREIFADAITDRAAGIIFVHNHPSGDVEPSKEDIEITKRLVEVGKIVGIEVIDHIIISKNGYYSFQAEEMLKKDE</sequence>
<dbReference type="GO" id="GO:0006508">
    <property type="term" value="P:proteolysis"/>
    <property type="evidence" value="ECO:0007669"/>
    <property type="project" value="UniProtKB-KW"/>
</dbReference>
<comment type="caution">
    <text evidence="8">The sequence shown here is derived from an EMBL/GenBank/DDBJ whole genome shotgun (WGS) entry which is preliminary data.</text>
</comment>
<accession>A0A9W6LKX8</accession>